<dbReference type="Proteomes" id="UP000799291">
    <property type="component" value="Unassembled WGS sequence"/>
</dbReference>
<feature type="compositionally biased region" description="Basic residues" evidence="1">
    <location>
        <begin position="118"/>
        <end position="127"/>
    </location>
</feature>
<dbReference type="EMBL" id="MU005602">
    <property type="protein sequence ID" value="KAF2679618.1"/>
    <property type="molecule type" value="Genomic_DNA"/>
</dbReference>
<organism evidence="2 3">
    <name type="scientific">Lentithecium fluviatile CBS 122367</name>
    <dbReference type="NCBI Taxonomy" id="1168545"/>
    <lineage>
        <taxon>Eukaryota</taxon>
        <taxon>Fungi</taxon>
        <taxon>Dikarya</taxon>
        <taxon>Ascomycota</taxon>
        <taxon>Pezizomycotina</taxon>
        <taxon>Dothideomycetes</taxon>
        <taxon>Pleosporomycetidae</taxon>
        <taxon>Pleosporales</taxon>
        <taxon>Massarineae</taxon>
        <taxon>Lentitheciaceae</taxon>
        <taxon>Lentithecium</taxon>
    </lineage>
</organism>
<gene>
    <name evidence="2" type="ORF">K458DRAFT_393743</name>
</gene>
<reference evidence="2" key="1">
    <citation type="journal article" date="2020" name="Stud. Mycol.">
        <title>101 Dothideomycetes genomes: a test case for predicting lifestyles and emergence of pathogens.</title>
        <authorList>
            <person name="Haridas S."/>
            <person name="Albert R."/>
            <person name="Binder M."/>
            <person name="Bloem J."/>
            <person name="Labutti K."/>
            <person name="Salamov A."/>
            <person name="Andreopoulos B."/>
            <person name="Baker S."/>
            <person name="Barry K."/>
            <person name="Bills G."/>
            <person name="Bluhm B."/>
            <person name="Cannon C."/>
            <person name="Castanera R."/>
            <person name="Culley D."/>
            <person name="Daum C."/>
            <person name="Ezra D."/>
            <person name="Gonzalez J."/>
            <person name="Henrissat B."/>
            <person name="Kuo A."/>
            <person name="Liang C."/>
            <person name="Lipzen A."/>
            <person name="Lutzoni F."/>
            <person name="Magnuson J."/>
            <person name="Mondo S."/>
            <person name="Nolan M."/>
            <person name="Ohm R."/>
            <person name="Pangilinan J."/>
            <person name="Park H.-J."/>
            <person name="Ramirez L."/>
            <person name="Alfaro M."/>
            <person name="Sun H."/>
            <person name="Tritt A."/>
            <person name="Yoshinaga Y."/>
            <person name="Zwiers L.-H."/>
            <person name="Turgeon B."/>
            <person name="Goodwin S."/>
            <person name="Spatafora J."/>
            <person name="Crous P."/>
            <person name="Grigoriev I."/>
        </authorList>
    </citation>
    <scope>NUCLEOTIDE SEQUENCE</scope>
    <source>
        <strain evidence="2">CBS 122367</strain>
    </source>
</reference>
<dbReference type="AlphaFoldDB" id="A0A6G1INE3"/>
<protein>
    <submittedName>
        <fullName evidence="2">Uncharacterized protein</fullName>
    </submittedName>
</protein>
<name>A0A6G1INE3_9PLEO</name>
<feature type="region of interest" description="Disordered" evidence="1">
    <location>
        <begin position="102"/>
        <end position="131"/>
    </location>
</feature>
<sequence length="265" mass="31437">MPCALGQRRQTRNPKVSLYFDETQRMHGYRWRANISKENGKEWAMAFFWLIILATDDKEMNRIGCLQAVEIWANKIFNNFLEDYDTLVRDPDQKVGMHPKDVVKRAQQGSPSYVDEKKKKKKKKKKKTTSDYQALLSDPNTQIRQEYLLFYLWRTVPGVINNLQKPLESELINVYDNLHRFLHSMRSEFALTKRADRYPWIHPIATKFGKEWPLDFFRLAFLLNFGAEEDAEKWRCPRIQCPIWQLGRVNRLSQLPREAVRGRGA</sequence>
<keyword evidence="3" id="KW-1185">Reference proteome</keyword>
<evidence type="ECO:0000313" key="3">
    <source>
        <dbReference type="Proteomes" id="UP000799291"/>
    </source>
</evidence>
<proteinExistence type="predicted"/>
<accession>A0A6G1INE3</accession>
<evidence type="ECO:0000256" key="1">
    <source>
        <dbReference type="SAM" id="MobiDB-lite"/>
    </source>
</evidence>
<evidence type="ECO:0000313" key="2">
    <source>
        <dbReference type="EMBL" id="KAF2679618.1"/>
    </source>
</evidence>